<keyword evidence="4" id="KW-1185">Reference proteome</keyword>
<feature type="region of interest" description="Disordered" evidence="1">
    <location>
        <begin position="129"/>
        <end position="281"/>
    </location>
</feature>
<protein>
    <recommendedName>
        <fullName evidence="5">DUF4794 domain-containing protein</fullName>
    </recommendedName>
</protein>
<feature type="signal peptide" evidence="2">
    <location>
        <begin position="1"/>
        <end position="28"/>
    </location>
</feature>
<feature type="compositionally biased region" description="Low complexity" evidence="1">
    <location>
        <begin position="163"/>
        <end position="177"/>
    </location>
</feature>
<feature type="compositionally biased region" description="Gly residues" evidence="1">
    <location>
        <begin position="244"/>
        <end position="264"/>
    </location>
</feature>
<feature type="region of interest" description="Disordered" evidence="1">
    <location>
        <begin position="28"/>
        <end position="93"/>
    </location>
</feature>
<reference evidence="3" key="2">
    <citation type="submission" date="2020-05" db="UniProtKB">
        <authorList>
            <consortium name="EnsemblMetazoa"/>
        </authorList>
    </citation>
    <scope>IDENTIFICATION</scope>
    <source>
        <strain evidence="3">IAEA</strain>
    </source>
</reference>
<feature type="compositionally biased region" description="Pro residues" evidence="1">
    <location>
        <begin position="201"/>
        <end position="210"/>
    </location>
</feature>
<evidence type="ECO:0000256" key="2">
    <source>
        <dbReference type="SAM" id="SignalP"/>
    </source>
</evidence>
<keyword evidence="2" id="KW-0732">Signal</keyword>
<evidence type="ECO:0000256" key="1">
    <source>
        <dbReference type="SAM" id="MobiDB-lite"/>
    </source>
</evidence>
<reference evidence="4" key="1">
    <citation type="submission" date="2014-03" db="EMBL/GenBank/DDBJ databases">
        <authorList>
            <person name="Aksoy S."/>
            <person name="Warren W."/>
            <person name="Wilson R.K."/>
        </authorList>
    </citation>
    <scope>NUCLEOTIDE SEQUENCE [LARGE SCALE GENOMIC DNA]</scope>
    <source>
        <strain evidence="4">IAEA</strain>
    </source>
</reference>
<feature type="compositionally biased region" description="Acidic residues" evidence="1">
    <location>
        <begin position="52"/>
        <end position="64"/>
    </location>
</feature>
<feature type="compositionally biased region" description="Basic and acidic residues" evidence="1">
    <location>
        <begin position="28"/>
        <end position="42"/>
    </location>
</feature>
<accession>A0A1A9WNB5</accession>
<dbReference type="AlphaFoldDB" id="A0A1A9WNB5"/>
<feature type="chain" id="PRO_5008400528" description="DUF4794 domain-containing protein" evidence="2">
    <location>
        <begin position="29"/>
        <end position="305"/>
    </location>
</feature>
<dbReference type="EnsemblMetazoa" id="GBRI025936-RA">
    <property type="protein sequence ID" value="GBRI025936-PA"/>
    <property type="gene ID" value="GBRI025936"/>
</dbReference>
<organism evidence="3 4">
    <name type="scientific">Glossina brevipalpis</name>
    <dbReference type="NCBI Taxonomy" id="37001"/>
    <lineage>
        <taxon>Eukaryota</taxon>
        <taxon>Metazoa</taxon>
        <taxon>Ecdysozoa</taxon>
        <taxon>Arthropoda</taxon>
        <taxon>Hexapoda</taxon>
        <taxon>Insecta</taxon>
        <taxon>Pterygota</taxon>
        <taxon>Neoptera</taxon>
        <taxon>Endopterygota</taxon>
        <taxon>Diptera</taxon>
        <taxon>Brachycera</taxon>
        <taxon>Muscomorpha</taxon>
        <taxon>Hippoboscoidea</taxon>
        <taxon>Glossinidae</taxon>
        <taxon>Glossina</taxon>
    </lineage>
</organism>
<evidence type="ECO:0008006" key="5">
    <source>
        <dbReference type="Google" id="ProtNLM"/>
    </source>
</evidence>
<dbReference type="VEuPathDB" id="VectorBase:GBRI025936"/>
<evidence type="ECO:0000313" key="4">
    <source>
        <dbReference type="Proteomes" id="UP000091820"/>
    </source>
</evidence>
<proteinExistence type="predicted"/>
<evidence type="ECO:0000313" key="3">
    <source>
        <dbReference type="EnsemblMetazoa" id="GBRI025936-PA"/>
    </source>
</evidence>
<dbReference type="Proteomes" id="UP000091820">
    <property type="component" value="Unassembled WGS sequence"/>
</dbReference>
<name>A0A1A9WNB5_9MUSC</name>
<sequence length="305" mass="31451">MGENKFKIITASALVAILFLHTIVRAEAKKSKEQNENSKEDAPSVSSSETTEGTDDTTPEDVASEDPATGGVEVVLEGASSETAEPVEVSEEHTGLAPHMLGEIHPATSEVENVPVLLKGMAAVKNLLSLDPSGDPRSKRIKRAKREVTSYAAAPHKQPPATSPGGYHYPPGSYPHGQNHYPPRGYHFIPNPPGGSGYPPGGYPPIPNPPGGSGYGYPPGGYPKIPNPPGGSGYPPGGSDYPPGGSGYPPGGSGYPPGGSGYPPGGYLPTPPPGGYPPSSYVSEYAVYPGSNINPAGNYNLYLPG</sequence>